<dbReference type="RefSeq" id="WP_268616214.1">
    <property type="nucleotide sequence ID" value="NZ_JAMDMX010000049.1"/>
</dbReference>
<gene>
    <name evidence="1" type="ORF">M5X19_16800</name>
</gene>
<accession>A0ABT4GED6</accession>
<keyword evidence="2" id="KW-1185">Reference proteome</keyword>
<protein>
    <recommendedName>
        <fullName evidence="3">Zona occludens toxin N-terminal domain-containing protein</fullName>
    </recommendedName>
</protein>
<proteinExistence type="predicted"/>
<dbReference type="EMBL" id="JAMDMX010000049">
    <property type="protein sequence ID" value="MCY9694553.1"/>
    <property type="molecule type" value="Genomic_DNA"/>
</dbReference>
<name>A0ABT4GED6_9BACL</name>
<reference evidence="1 2" key="1">
    <citation type="submission" date="2022-05" db="EMBL/GenBank/DDBJ databases">
        <title>Genome Sequencing of Bee-Associated Microbes.</title>
        <authorList>
            <person name="Dunlap C."/>
        </authorList>
    </citation>
    <scope>NUCLEOTIDE SEQUENCE [LARGE SCALE GENOMIC DNA]</scope>
    <source>
        <strain evidence="1 2">NRRL B-14421</strain>
    </source>
</reference>
<sequence>MVVILEVYGLFGKCGTGKSHRSVEVMKSIKADALIDDGILIIDKVQVAGISAKNERLIFAATKRAIFHCLSIVMKY</sequence>
<organism evidence="1 2">
    <name type="scientific">Paenibacillus alginolyticus</name>
    <dbReference type="NCBI Taxonomy" id="59839"/>
    <lineage>
        <taxon>Bacteria</taxon>
        <taxon>Bacillati</taxon>
        <taxon>Bacillota</taxon>
        <taxon>Bacilli</taxon>
        <taxon>Bacillales</taxon>
        <taxon>Paenibacillaceae</taxon>
        <taxon>Paenibacillus</taxon>
    </lineage>
</organism>
<evidence type="ECO:0008006" key="3">
    <source>
        <dbReference type="Google" id="ProtNLM"/>
    </source>
</evidence>
<evidence type="ECO:0000313" key="2">
    <source>
        <dbReference type="Proteomes" id="UP001527099"/>
    </source>
</evidence>
<comment type="caution">
    <text evidence="1">The sequence shown here is derived from an EMBL/GenBank/DDBJ whole genome shotgun (WGS) entry which is preliminary data.</text>
</comment>
<evidence type="ECO:0000313" key="1">
    <source>
        <dbReference type="EMBL" id="MCY9694553.1"/>
    </source>
</evidence>
<dbReference type="Proteomes" id="UP001527099">
    <property type="component" value="Unassembled WGS sequence"/>
</dbReference>